<comment type="similarity">
    <text evidence="10 11">Belongs to the TonB-dependent receptor family.</text>
</comment>
<comment type="subcellular location">
    <subcellularLocation>
        <location evidence="1 10">Cell outer membrane</location>
        <topology evidence="1 10">Multi-pass membrane protein</topology>
    </subcellularLocation>
</comment>
<organism evidence="14 15">
    <name type="scientific">Sporomusa acidovorans (strain ATCC 49682 / DSM 3132 / Mol)</name>
    <dbReference type="NCBI Taxonomy" id="1123286"/>
    <lineage>
        <taxon>Bacteria</taxon>
        <taxon>Bacillati</taxon>
        <taxon>Bacillota</taxon>
        <taxon>Negativicutes</taxon>
        <taxon>Selenomonadales</taxon>
        <taxon>Sporomusaceae</taxon>
        <taxon>Sporomusa</taxon>
    </lineage>
</organism>
<evidence type="ECO:0000259" key="12">
    <source>
        <dbReference type="Pfam" id="PF00593"/>
    </source>
</evidence>
<dbReference type="InterPro" id="IPR000531">
    <property type="entry name" value="Beta-barrel_TonB"/>
</dbReference>
<keyword evidence="7 10" id="KW-0472">Membrane</keyword>
<evidence type="ECO:0000313" key="14">
    <source>
        <dbReference type="EMBL" id="XFO70857.1"/>
    </source>
</evidence>
<evidence type="ECO:0000256" key="9">
    <source>
        <dbReference type="ARBA" id="ARBA00023237"/>
    </source>
</evidence>
<keyword evidence="4 10" id="KW-0812">Transmembrane</keyword>
<evidence type="ECO:0000256" key="10">
    <source>
        <dbReference type="PROSITE-ProRule" id="PRU01360"/>
    </source>
</evidence>
<dbReference type="InterPro" id="IPR039426">
    <property type="entry name" value="TonB-dep_rcpt-like"/>
</dbReference>
<dbReference type="InterPro" id="IPR036942">
    <property type="entry name" value="Beta-barrel_TonB_sf"/>
</dbReference>
<keyword evidence="9 10" id="KW-0998">Cell outer membrane</keyword>
<dbReference type="Pfam" id="PF00593">
    <property type="entry name" value="TonB_dep_Rec_b-barrel"/>
    <property type="match status" value="1"/>
</dbReference>
<dbReference type="Pfam" id="PF07715">
    <property type="entry name" value="Plug"/>
    <property type="match status" value="1"/>
</dbReference>
<dbReference type="SUPFAM" id="SSF56935">
    <property type="entry name" value="Porins"/>
    <property type="match status" value="1"/>
</dbReference>
<feature type="domain" description="TonB-dependent receptor-like beta-barrel" evidence="12">
    <location>
        <begin position="278"/>
        <end position="680"/>
    </location>
</feature>
<gene>
    <name evidence="14" type="primary">btuB_1</name>
    <name evidence="14" type="ORF">SPACI_008570</name>
</gene>
<accession>A0ABZ3IYM5</accession>
<dbReference type="Gene3D" id="2.40.170.20">
    <property type="entry name" value="TonB-dependent receptor, beta-barrel domain"/>
    <property type="match status" value="1"/>
</dbReference>
<keyword evidence="2 10" id="KW-0813">Transport</keyword>
<dbReference type="Proteomes" id="UP000216052">
    <property type="component" value="Chromosome"/>
</dbReference>
<dbReference type="PANTHER" id="PTHR30069:SF29">
    <property type="entry name" value="HEMOGLOBIN AND HEMOGLOBIN-HAPTOGLOBIN-BINDING PROTEIN 1-RELATED"/>
    <property type="match status" value="1"/>
</dbReference>
<sequence length="706" mass="79568">MKPYGDVMIPLVFMPFIFEVCGRGAEILNKKLLAIAAVAGMMLAGSSAMAEETPTFNLEEIVIQAEGVVKSNADTTVNVKTVSPGKASTIPELLRSSAGIDIQQRATAGDNQDGTVKLRGFDARRYTVLLNGRQINSAGVMGGQYIDWTTIPLNTVEKIQIIKGGKSAAHGNTLGGVINIITRDKGVNGGEINILSGSNGRYDYLFNYSGSAGKLNFNIIANKTGADAYLRNNDYDAKQYGLRLSYDITKDDNILFGVNRTETKRGYIIANVPGVNYDPSYPASDGESLSPFPSFSPSRSYALNPGAYWKKYNTYYDFAYKHKTGNGFWQVDYWKNDEKRREVNYNAAGTAVDLDRTIVSDKSDNIGLSGQMTVNGHTIGYGGEYKRLRYGYGYYDIRPAGGTDQIYPSQKINLWGTYVDDNWKLNDRWSAYAGLRYDHLSAGRDDSRGTEMRDYDTGSLSPKLSLSFRNNAKTNTFISINRLWRSPSMAEYYWWSQNYSQAKKAGSINPGYRQQIKPEKGYSYETGVEQTVSDKYSTKVTLYYQDIEDYINFQHEFPFFCYNIDKARVWGAEWENVFKLDDKNKLILNYTNEHTAKEGATRTDAGMTDALDYRPLHKASLAYQYDAKPWQVRYSVNFTGQQKALYKNTVHTIGSYTIHNLAVVRELDKTRSISLYVDNIFDKRYVEQIGYPMPGRAYYVSLTQKI</sequence>
<keyword evidence="8" id="KW-0675">Receptor</keyword>
<evidence type="ECO:0000256" key="11">
    <source>
        <dbReference type="RuleBase" id="RU003357"/>
    </source>
</evidence>
<reference evidence="14" key="1">
    <citation type="submission" date="2024-05" db="EMBL/GenBank/DDBJ databases">
        <title>Isolation and characterization of Sporomusa carbonis sp. nov., a carboxydotrophic hydrogenogen in the genus of Sporomusa isolated from a charcoal burning pile.</title>
        <authorList>
            <person name="Boeer T."/>
            <person name="Rosenbaum F."/>
            <person name="Eysell L."/>
            <person name="Mueller V."/>
            <person name="Daniel R."/>
            <person name="Poehlein A."/>
        </authorList>
    </citation>
    <scope>NUCLEOTIDE SEQUENCE [LARGE SCALE GENOMIC DNA]</scope>
    <source>
        <strain evidence="14">DSM 3132</strain>
    </source>
</reference>
<keyword evidence="6 11" id="KW-0798">TonB box</keyword>
<evidence type="ECO:0000256" key="5">
    <source>
        <dbReference type="ARBA" id="ARBA00022729"/>
    </source>
</evidence>
<proteinExistence type="inferred from homology"/>
<evidence type="ECO:0000313" key="15">
    <source>
        <dbReference type="Proteomes" id="UP000216052"/>
    </source>
</evidence>
<dbReference type="PANTHER" id="PTHR30069">
    <property type="entry name" value="TONB-DEPENDENT OUTER MEMBRANE RECEPTOR"/>
    <property type="match status" value="1"/>
</dbReference>
<dbReference type="CDD" id="cd01347">
    <property type="entry name" value="ligand_gated_channel"/>
    <property type="match status" value="1"/>
</dbReference>
<evidence type="ECO:0000256" key="7">
    <source>
        <dbReference type="ARBA" id="ARBA00023136"/>
    </source>
</evidence>
<evidence type="ECO:0000256" key="6">
    <source>
        <dbReference type="ARBA" id="ARBA00023077"/>
    </source>
</evidence>
<evidence type="ECO:0000256" key="3">
    <source>
        <dbReference type="ARBA" id="ARBA00022452"/>
    </source>
</evidence>
<dbReference type="EMBL" id="CP155571">
    <property type="protein sequence ID" value="XFO70857.1"/>
    <property type="molecule type" value="Genomic_DNA"/>
</dbReference>
<evidence type="ECO:0000256" key="8">
    <source>
        <dbReference type="ARBA" id="ARBA00023170"/>
    </source>
</evidence>
<keyword evidence="15" id="KW-1185">Reference proteome</keyword>
<dbReference type="InterPro" id="IPR037066">
    <property type="entry name" value="Plug_dom_sf"/>
</dbReference>
<evidence type="ECO:0000256" key="1">
    <source>
        <dbReference type="ARBA" id="ARBA00004571"/>
    </source>
</evidence>
<dbReference type="Gene3D" id="2.170.130.10">
    <property type="entry name" value="TonB-dependent receptor, plug domain"/>
    <property type="match status" value="1"/>
</dbReference>
<feature type="domain" description="TonB-dependent receptor plug" evidence="13">
    <location>
        <begin position="75"/>
        <end position="177"/>
    </location>
</feature>
<evidence type="ECO:0000259" key="13">
    <source>
        <dbReference type="Pfam" id="PF07715"/>
    </source>
</evidence>
<name>A0ABZ3IYM5_SPOA4</name>
<protein>
    <submittedName>
        <fullName evidence="14">Vitamin B12 transporter BtuB</fullName>
    </submittedName>
</protein>
<evidence type="ECO:0000256" key="4">
    <source>
        <dbReference type="ARBA" id="ARBA00022692"/>
    </source>
</evidence>
<evidence type="ECO:0000256" key="2">
    <source>
        <dbReference type="ARBA" id="ARBA00022448"/>
    </source>
</evidence>
<keyword evidence="3 10" id="KW-1134">Transmembrane beta strand</keyword>
<dbReference type="PROSITE" id="PS52016">
    <property type="entry name" value="TONB_DEPENDENT_REC_3"/>
    <property type="match status" value="1"/>
</dbReference>
<keyword evidence="5" id="KW-0732">Signal</keyword>
<dbReference type="InterPro" id="IPR012910">
    <property type="entry name" value="Plug_dom"/>
</dbReference>